<comment type="caution">
    <text evidence="1">The sequence shown here is derived from an EMBL/GenBank/DDBJ whole genome shotgun (WGS) entry which is preliminary data.</text>
</comment>
<dbReference type="EMBL" id="BAAADM010000035">
    <property type="protein sequence ID" value="GAA0438161.1"/>
    <property type="molecule type" value="Genomic_DNA"/>
</dbReference>
<dbReference type="Proteomes" id="UP001501459">
    <property type="component" value="Unassembled WGS sequence"/>
</dbReference>
<name>A0ABP3J261_9BACI</name>
<protein>
    <submittedName>
        <fullName evidence="1">Uncharacterized protein</fullName>
    </submittedName>
</protein>
<keyword evidence="2" id="KW-1185">Reference proteome</keyword>
<reference evidence="2" key="1">
    <citation type="journal article" date="2019" name="Int. J. Syst. Evol. Microbiol.">
        <title>The Global Catalogue of Microorganisms (GCM) 10K type strain sequencing project: providing services to taxonomists for standard genome sequencing and annotation.</title>
        <authorList>
            <consortium name="The Broad Institute Genomics Platform"/>
            <consortium name="The Broad Institute Genome Sequencing Center for Infectious Disease"/>
            <person name="Wu L."/>
            <person name="Ma J."/>
        </authorList>
    </citation>
    <scope>NUCLEOTIDE SEQUENCE [LARGE SCALE GENOMIC DNA]</scope>
    <source>
        <strain evidence="2">JCM 12149</strain>
    </source>
</reference>
<proteinExistence type="predicted"/>
<dbReference type="InterPro" id="IPR058600">
    <property type="entry name" value="YhjD-like"/>
</dbReference>
<accession>A0ABP3J261</accession>
<evidence type="ECO:0000313" key="2">
    <source>
        <dbReference type="Proteomes" id="UP001501459"/>
    </source>
</evidence>
<sequence>MRYLTDDELHLASRFLFLSMAITVIQQDIQHIQAGTFKIKEPYLNLLEAMNTKAINERNDLRKMMRDRNVQVVALNKSHSFSSYLFVCSGREEKRNYFNPVIRKRVKSIMQELMDKVQPPHQHDPAAHT</sequence>
<organism evidence="1 2">
    <name type="scientific">Lentibacillus halophilus</name>
    <dbReference type="NCBI Taxonomy" id="295065"/>
    <lineage>
        <taxon>Bacteria</taxon>
        <taxon>Bacillati</taxon>
        <taxon>Bacillota</taxon>
        <taxon>Bacilli</taxon>
        <taxon>Bacillales</taxon>
        <taxon>Bacillaceae</taxon>
        <taxon>Lentibacillus</taxon>
    </lineage>
</organism>
<dbReference type="Pfam" id="PF26325">
    <property type="entry name" value="YhjD"/>
    <property type="match status" value="1"/>
</dbReference>
<evidence type="ECO:0000313" key="1">
    <source>
        <dbReference type="EMBL" id="GAA0438161.1"/>
    </source>
</evidence>
<dbReference type="RefSeq" id="WP_343752023.1">
    <property type="nucleotide sequence ID" value="NZ_BAAADM010000035.1"/>
</dbReference>
<gene>
    <name evidence="1" type="ORF">GCM10008983_13850</name>
</gene>